<evidence type="ECO:0000256" key="5">
    <source>
        <dbReference type="ARBA" id="ARBA00023015"/>
    </source>
</evidence>
<accession>A0A8B8A2R7</accession>
<proteinExistence type="predicted"/>
<dbReference type="OrthoDB" id="899at2759"/>
<dbReference type="OMA" id="PITGNTH"/>
<dbReference type="PANTHER" id="PTHR13808:SF1">
    <property type="entry name" value="HISTONE ACETYLTRANSFERASE"/>
    <property type="match status" value="1"/>
</dbReference>
<feature type="region of interest" description="Disordered" evidence="9">
    <location>
        <begin position="1"/>
        <end position="40"/>
    </location>
</feature>
<dbReference type="SUPFAM" id="SSF47040">
    <property type="entry name" value="Kix domain of CBP (creb binding protein)"/>
    <property type="match status" value="1"/>
</dbReference>
<dbReference type="PANTHER" id="PTHR13808">
    <property type="entry name" value="CBP/P300-RELATED"/>
    <property type="match status" value="1"/>
</dbReference>
<evidence type="ECO:0000256" key="4">
    <source>
        <dbReference type="ARBA" id="ARBA00022853"/>
    </source>
</evidence>
<dbReference type="GO" id="GO:0004402">
    <property type="term" value="F:histone acetyltransferase activity"/>
    <property type="evidence" value="ECO:0007669"/>
    <property type="project" value="InterPro"/>
</dbReference>
<feature type="domain" description="KIX" evidence="10">
    <location>
        <begin position="72"/>
        <end position="148"/>
    </location>
</feature>
<organism evidence="11 12">
    <name type="scientific">Acanthaster planci</name>
    <name type="common">Crown-of-thorns starfish</name>
    <dbReference type="NCBI Taxonomy" id="133434"/>
    <lineage>
        <taxon>Eukaryota</taxon>
        <taxon>Metazoa</taxon>
        <taxon>Echinodermata</taxon>
        <taxon>Eleutherozoa</taxon>
        <taxon>Asterozoa</taxon>
        <taxon>Asteroidea</taxon>
        <taxon>Valvatacea</taxon>
        <taxon>Valvatida</taxon>
        <taxon>Acanthasteridae</taxon>
        <taxon>Acanthaster</taxon>
    </lineage>
</organism>
<dbReference type="EC" id="2.3.1.48" evidence="2"/>
<dbReference type="GO" id="GO:0005634">
    <property type="term" value="C:nucleus"/>
    <property type="evidence" value="ECO:0007669"/>
    <property type="project" value="UniProtKB-SubCell"/>
</dbReference>
<evidence type="ECO:0000256" key="7">
    <source>
        <dbReference type="ARBA" id="ARBA00023242"/>
    </source>
</evidence>
<dbReference type="GeneID" id="110990887"/>
<gene>
    <name evidence="12" type="primary">LOC110990887</name>
</gene>
<feature type="compositionally biased region" description="Polar residues" evidence="9">
    <location>
        <begin position="158"/>
        <end position="173"/>
    </location>
</feature>
<keyword evidence="7" id="KW-0539">Nucleus</keyword>
<evidence type="ECO:0000313" key="11">
    <source>
        <dbReference type="Proteomes" id="UP000694845"/>
    </source>
</evidence>
<dbReference type="InterPro" id="IPR003101">
    <property type="entry name" value="KIX_dom"/>
</dbReference>
<dbReference type="Pfam" id="PF02172">
    <property type="entry name" value="KIX"/>
    <property type="match status" value="1"/>
</dbReference>
<dbReference type="AlphaFoldDB" id="A0A8B8A2R7"/>
<evidence type="ECO:0000256" key="3">
    <source>
        <dbReference type="ARBA" id="ARBA00022679"/>
    </source>
</evidence>
<keyword evidence="11" id="KW-1185">Reference proteome</keyword>
<dbReference type="Gene3D" id="1.10.246.20">
    <property type="entry name" value="Coactivator CBP, KIX domain"/>
    <property type="match status" value="1"/>
</dbReference>
<evidence type="ECO:0000256" key="9">
    <source>
        <dbReference type="SAM" id="MobiDB-lite"/>
    </source>
</evidence>
<sequence length="183" mass="19902">MVTFSTAPFSSTPQLNTSANSPGNLTSSAGAFTGPLTTASTQQQTDAMLQSFAPGSNSGSNASMGIAMPITGNTHPWQQFVTQDLPVFKIVQAIFPSPDPQAMKDKRMGNLVAYARKVEKDMYEQTSSREEYYHLLAEKIYKIQKELEEKRQKRMQETGGTNTAAGSIPTTAAKQLPQPQPPQ</sequence>
<dbReference type="GO" id="GO:0031490">
    <property type="term" value="F:chromatin DNA binding"/>
    <property type="evidence" value="ECO:0007669"/>
    <property type="project" value="TreeGrafter"/>
</dbReference>
<feature type="region of interest" description="Disordered" evidence="9">
    <location>
        <begin position="150"/>
        <end position="183"/>
    </location>
</feature>
<dbReference type="GO" id="GO:0003713">
    <property type="term" value="F:transcription coactivator activity"/>
    <property type="evidence" value="ECO:0007669"/>
    <property type="project" value="TreeGrafter"/>
</dbReference>
<dbReference type="RefSeq" id="XP_022111662.1">
    <property type="nucleotide sequence ID" value="XM_022255970.1"/>
</dbReference>
<reference evidence="12" key="1">
    <citation type="submission" date="2025-08" db="UniProtKB">
        <authorList>
            <consortium name="RefSeq"/>
        </authorList>
    </citation>
    <scope>IDENTIFICATION</scope>
</reference>
<evidence type="ECO:0000259" key="10">
    <source>
        <dbReference type="PROSITE" id="PS50952"/>
    </source>
</evidence>
<dbReference type="InterPro" id="IPR013178">
    <property type="entry name" value="Histone_AcTrfase_Rtt109/CBP"/>
</dbReference>
<keyword evidence="4" id="KW-0156">Chromatin regulator</keyword>
<dbReference type="PROSITE" id="PS50952">
    <property type="entry name" value="KIX"/>
    <property type="match status" value="1"/>
</dbReference>
<dbReference type="Proteomes" id="UP000694845">
    <property type="component" value="Unplaced"/>
</dbReference>
<evidence type="ECO:0000256" key="1">
    <source>
        <dbReference type="ARBA" id="ARBA00004123"/>
    </source>
</evidence>
<evidence type="ECO:0000256" key="2">
    <source>
        <dbReference type="ARBA" id="ARBA00013184"/>
    </source>
</evidence>
<keyword evidence="5" id="KW-0805">Transcription regulation</keyword>
<dbReference type="InterPro" id="IPR036529">
    <property type="entry name" value="KIX_dom_sf"/>
</dbReference>
<dbReference type="GO" id="GO:0045944">
    <property type="term" value="P:positive regulation of transcription by RNA polymerase II"/>
    <property type="evidence" value="ECO:0007669"/>
    <property type="project" value="TreeGrafter"/>
</dbReference>
<protein>
    <recommendedName>
        <fullName evidence="2">histone acetyltransferase</fullName>
        <ecNumber evidence="2">2.3.1.48</ecNumber>
    </recommendedName>
</protein>
<keyword evidence="6" id="KW-0804">Transcription</keyword>
<evidence type="ECO:0000256" key="8">
    <source>
        <dbReference type="ARBA" id="ARBA00048017"/>
    </source>
</evidence>
<evidence type="ECO:0000313" key="12">
    <source>
        <dbReference type="RefSeq" id="XP_022111662.1"/>
    </source>
</evidence>
<name>A0A8B8A2R7_ACAPL</name>
<dbReference type="GO" id="GO:0000123">
    <property type="term" value="C:histone acetyltransferase complex"/>
    <property type="evidence" value="ECO:0007669"/>
    <property type="project" value="TreeGrafter"/>
</dbReference>
<keyword evidence="3" id="KW-0808">Transferase</keyword>
<comment type="catalytic activity">
    <reaction evidence="8">
        <text>L-lysyl-[protein] + acetyl-CoA = N(6)-acetyl-L-lysyl-[protein] + CoA + H(+)</text>
        <dbReference type="Rhea" id="RHEA:45948"/>
        <dbReference type="Rhea" id="RHEA-COMP:9752"/>
        <dbReference type="Rhea" id="RHEA-COMP:10731"/>
        <dbReference type="ChEBI" id="CHEBI:15378"/>
        <dbReference type="ChEBI" id="CHEBI:29969"/>
        <dbReference type="ChEBI" id="CHEBI:57287"/>
        <dbReference type="ChEBI" id="CHEBI:57288"/>
        <dbReference type="ChEBI" id="CHEBI:61930"/>
        <dbReference type="EC" id="2.3.1.48"/>
    </reaction>
</comment>
<dbReference type="GO" id="GO:0005667">
    <property type="term" value="C:transcription regulator complex"/>
    <property type="evidence" value="ECO:0007669"/>
    <property type="project" value="TreeGrafter"/>
</dbReference>
<dbReference type="KEGG" id="aplc:110990887"/>
<comment type="subcellular location">
    <subcellularLocation>
        <location evidence="1">Nucleus</location>
    </subcellularLocation>
</comment>
<evidence type="ECO:0000256" key="6">
    <source>
        <dbReference type="ARBA" id="ARBA00023163"/>
    </source>
</evidence>